<evidence type="ECO:0008006" key="3">
    <source>
        <dbReference type="Google" id="ProtNLM"/>
    </source>
</evidence>
<proteinExistence type="predicted"/>
<dbReference type="AlphaFoldDB" id="A0A9D1FJS1"/>
<comment type="caution">
    <text evidence="1">The sequence shown here is derived from an EMBL/GenBank/DDBJ whole genome shotgun (WGS) entry which is preliminary data.</text>
</comment>
<evidence type="ECO:0000313" key="2">
    <source>
        <dbReference type="Proteomes" id="UP000886865"/>
    </source>
</evidence>
<name>A0A9D1FJS1_9BACT</name>
<organism evidence="1 2">
    <name type="scientific">Candidatus Galligastranaerophilus intestinavium</name>
    <dbReference type="NCBI Taxonomy" id="2840836"/>
    <lineage>
        <taxon>Bacteria</taxon>
        <taxon>Candidatus Galligastranaerophilus</taxon>
    </lineage>
</organism>
<dbReference type="Proteomes" id="UP000886865">
    <property type="component" value="Unassembled WGS sequence"/>
</dbReference>
<gene>
    <name evidence="1" type="ORF">IAA86_07140</name>
</gene>
<accession>A0A9D1FJS1</accession>
<sequence length="133" mass="15167">MEKITFEKILEIYLTIKNLLKKKQQALIKKDLEMLASCDENLICAYNEVKNIYENKDKFTLSDEQKKQLNEITAQIGHLQKNNEVLITHSLNVINKIFEGILNITSAKNADYNHLGKKNQDSGLDISSITGEA</sequence>
<reference evidence="1" key="1">
    <citation type="submission" date="2020-10" db="EMBL/GenBank/DDBJ databases">
        <authorList>
            <person name="Gilroy R."/>
        </authorList>
    </citation>
    <scope>NUCLEOTIDE SEQUENCE</scope>
    <source>
        <strain evidence="1">CHK152-2871</strain>
    </source>
</reference>
<protein>
    <recommendedName>
        <fullName evidence="3">FlgN protein</fullName>
    </recommendedName>
</protein>
<evidence type="ECO:0000313" key="1">
    <source>
        <dbReference type="EMBL" id="HIS74778.1"/>
    </source>
</evidence>
<dbReference type="EMBL" id="DVJQ01000060">
    <property type="protein sequence ID" value="HIS74778.1"/>
    <property type="molecule type" value="Genomic_DNA"/>
</dbReference>
<reference evidence="1" key="2">
    <citation type="journal article" date="2021" name="PeerJ">
        <title>Extensive microbial diversity within the chicken gut microbiome revealed by metagenomics and culture.</title>
        <authorList>
            <person name="Gilroy R."/>
            <person name="Ravi A."/>
            <person name="Getino M."/>
            <person name="Pursley I."/>
            <person name="Horton D.L."/>
            <person name="Alikhan N.F."/>
            <person name="Baker D."/>
            <person name="Gharbi K."/>
            <person name="Hall N."/>
            <person name="Watson M."/>
            <person name="Adriaenssens E.M."/>
            <person name="Foster-Nyarko E."/>
            <person name="Jarju S."/>
            <person name="Secka A."/>
            <person name="Antonio M."/>
            <person name="Oren A."/>
            <person name="Chaudhuri R.R."/>
            <person name="La Ragione R."/>
            <person name="Hildebrand F."/>
            <person name="Pallen M.J."/>
        </authorList>
    </citation>
    <scope>NUCLEOTIDE SEQUENCE</scope>
    <source>
        <strain evidence="1">CHK152-2871</strain>
    </source>
</reference>